<dbReference type="RefSeq" id="WP_097133702.1">
    <property type="nucleotide sequence ID" value="NZ_OCMT01000004.1"/>
</dbReference>
<keyword evidence="2" id="KW-1185">Reference proteome</keyword>
<evidence type="ECO:0000313" key="1">
    <source>
        <dbReference type="EMBL" id="SOD20234.1"/>
    </source>
</evidence>
<gene>
    <name evidence="1" type="ORF">SAMN06297358_3947</name>
</gene>
<name>A0A286AEA7_9SPHI</name>
<organism evidence="1 2">
    <name type="scientific">Pedobacter xixiisoli</name>
    <dbReference type="NCBI Taxonomy" id="1476464"/>
    <lineage>
        <taxon>Bacteria</taxon>
        <taxon>Pseudomonadati</taxon>
        <taxon>Bacteroidota</taxon>
        <taxon>Sphingobacteriia</taxon>
        <taxon>Sphingobacteriales</taxon>
        <taxon>Sphingobacteriaceae</taxon>
        <taxon>Pedobacter</taxon>
    </lineage>
</organism>
<sequence length="61" mass="6917">MNEPKIRYPENLVLKAEVEKSGRTIEELADAIGVFSLLLSHTINGYYKGTNIIAKLKKELR</sequence>
<proteinExistence type="predicted"/>
<dbReference type="AlphaFoldDB" id="A0A286AEA7"/>
<dbReference type="OrthoDB" id="773237at2"/>
<dbReference type="Proteomes" id="UP000219281">
    <property type="component" value="Unassembled WGS sequence"/>
</dbReference>
<reference evidence="2" key="1">
    <citation type="submission" date="2017-09" db="EMBL/GenBank/DDBJ databases">
        <authorList>
            <person name="Varghese N."/>
            <person name="Submissions S."/>
        </authorList>
    </citation>
    <scope>NUCLEOTIDE SEQUENCE [LARGE SCALE GENOMIC DNA]</scope>
    <source>
        <strain evidence="2">CGMCC 1.12803</strain>
    </source>
</reference>
<accession>A0A286AEA7</accession>
<dbReference type="EMBL" id="OCMT01000004">
    <property type="protein sequence ID" value="SOD20234.1"/>
    <property type="molecule type" value="Genomic_DNA"/>
</dbReference>
<protein>
    <submittedName>
        <fullName evidence="1">Uncharacterized protein</fullName>
    </submittedName>
</protein>
<evidence type="ECO:0000313" key="2">
    <source>
        <dbReference type="Proteomes" id="UP000219281"/>
    </source>
</evidence>